<keyword evidence="4" id="KW-1185">Reference proteome</keyword>
<dbReference type="AlphaFoldDB" id="A0A2A9MMM5"/>
<dbReference type="Proteomes" id="UP000224006">
    <property type="component" value="Chromosome II"/>
</dbReference>
<proteinExistence type="predicted"/>
<comment type="caution">
    <text evidence="3">The sequence shown here is derived from an EMBL/GenBank/DDBJ whole genome shotgun (WGS) entry which is preliminary data.</text>
</comment>
<dbReference type="OrthoDB" id="340921at2759"/>
<dbReference type="EMBL" id="NWUJ01000002">
    <property type="protein sequence ID" value="PFH37366.1"/>
    <property type="molecule type" value="Genomic_DNA"/>
</dbReference>
<dbReference type="VEuPathDB" id="ToxoDB:BESB_038240"/>
<feature type="chain" id="PRO_5012179737" description="PH domain-containing protein" evidence="2">
    <location>
        <begin position="27"/>
        <end position="280"/>
    </location>
</feature>
<evidence type="ECO:0000313" key="4">
    <source>
        <dbReference type="Proteomes" id="UP000224006"/>
    </source>
</evidence>
<organism evidence="3 4">
    <name type="scientific">Besnoitia besnoiti</name>
    <name type="common">Apicomplexan protozoan</name>
    <dbReference type="NCBI Taxonomy" id="94643"/>
    <lineage>
        <taxon>Eukaryota</taxon>
        <taxon>Sar</taxon>
        <taxon>Alveolata</taxon>
        <taxon>Apicomplexa</taxon>
        <taxon>Conoidasida</taxon>
        <taxon>Coccidia</taxon>
        <taxon>Eucoccidiorida</taxon>
        <taxon>Eimeriorina</taxon>
        <taxon>Sarcocystidae</taxon>
        <taxon>Besnoitia</taxon>
    </lineage>
</organism>
<protein>
    <recommendedName>
        <fullName evidence="5">PH domain-containing protein</fullName>
    </recommendedName>
</protein>
<gene>
    <name evidence="3" type="ORF">BESB_038240</name>
</gene>
<evidence type="ECO:0008006" key="5">
    <source>
        <dbReference type="Google" id="ProtNLM"/>
    </source>
</evidence>
<sequence>MKHLRLPFCVGAAVLATAGIWGKSQAAGGKDLPPGITQRLATEARNDWADGVMKLSFKQEETDDIASKQAMRICGEGHRGLLAMIVDSTDSDARILTAGQLTNQQLLIYSGNVIEAEYNLKDIVVPVETVNDKCFAIRAQKALATLYCARDTRRRDQWLNYIHEAIFCKKTGVKGRLPAEPGKDVEQIAVAVEIVPTEEPSGINLHLVIPQPPHPSISDFPNPLAENDPESPNTFNSEGEPKGAQELVAIHEAMAEQNEVPITDERVPKAGYAAHRMGRE</sequence>
<feature type="region of interest" description="Disordered" evidence="1">
    <location>
        <begin position="256"/>
        <end position="280"/>
    </location>
</feature>
<keyword evidence="2" id="KW-0732">Signal</keyword>
<accession>A0A2A9MMM5</accession>
<feature type="signal peptide" evidence="2">
    <location>
        <begin position="1"/>
        <end position="26"/>
    </location>
</feature>
<dbReference type="GeneID" id="40308805"/>
<reference evidence="3 4" key="1">
    <citation type="submission" date="2017-09" db="EMBL/GenBank/DDBJ databases">
        <title>Genome sequencing of Besnoitia besnoiti strain Bb-Ger1.</title>
        <authorList>
            <person name="Schares G."/>
            <person name="Venepally P."/>
            <person name="Lorenzi H.A."/>
        </authorList>
    </citation>
    <scope>NUCLEOTIDE SEQUENCE [LARGE SCALE GENOMIC DNA]</scope>
    <source>
        <strain evidence="3 4">Bb-Ger1</strain>
    </source>
</reference>
<dbReference type="KEGG" id="bbes:BESB_038240"/>
<evidence type="ECO:0000256" key="2">
    <source>
        <dbReference type="SAM" id="SignalP"/>
    </source>
</evidence>
<name>A0A2A9MMM5_BESBE</name>
<evidence type="ECO:0000313" key="3">
    <source>
        <dbReference type="EMBL" id="PFH37366.1"/>
    </source>
</evidence>
<feature type="region of interest" description="Disordered" evidence="1">
    <location>
        <begin position="215"/>
        <end position="244"/>
    </location>
</feature>
<dbReference type="RefSeq" id="XP_029221375.1">
    <property type="nucleotide sequence ID" value="XM_029362410.1"/>
</dbReference>
<evidence type="ECO:0000256" key="1">
    <source>
        <dbReference type="SAM" id="MobiDB-lite"/>
    </source>
</evidence>